<comment type="cofactor">
    <cofactor evidence="1">
        <name>Mg(2+)</name>
        <dbReference type="ChEBI" id="CHEBI:18420"/>
    </cofactor>
</comment>
<evidence type="ECO:0000256" key="10">
    <source>
        <dbReference type="ARBA" id="ARBA00034005"/>
    </source>
</evidence>
<protein>
    <recommendedName>
        <fullName evidence="12">NAD-dependent DNA ligase N-terminal domain-containing protein</fullName>
    </recommendedName>
</protein>
<keyword evidence="3" id="KW-0235">DNA replication</keyword>
<evidence type="ECO:0000256" key="1">
    <source>
        <dbReference type="ARBA" id="ARBA00001946"/>
    </source>
</evidence>
<dbReference type="Gene3D" id="1.10.287.610">
    <property type="entry name" value="Helix hairpin bin"/>
    <property type="match status" value="1"/>
</dbReference>
<evidence type="ECO:0000256" key="5">
    <source>
        <dbReference type="ARBA" id="ARBA00022763"/>
    </source>
</evidence>
<accession>A0A173DXL1</accession>
<dbReference type="AlphaFoldDB" id="A0A173DXL1"/>
<dbReference type="GO" id="GO:0046872">
    <property type="term" value="F:metal ion binding"/>
    <property type="evidence" value="ECO:0007669"/>
    <property type="project" value="UniProtKB-KW"/>
</dbReference>
<keyword evidence="2" id="KW-0436">Ligase</keyword>
<dbReference type="PANTHER" id="PTHR23389:SF9">
    <property type="entry name" value="DNA LIGASE"/>
    <property type="match status" value="1"/>
</dbReference>
<name>A0A173DXL1_9BACT</name>
<keyword evidence="9" id="KW-0234">DNA repair</keyword>
<gene>
    <name evidence="13" type="primary">G1_10</name>
</gene>
<keyword evidence="4" id="KW-0479">Metal-binding</keyword>
<dbReference type="SUPFAM" id="SSF56091">
    <property type="entry name" value="DNA ligase/mRNA capping enzyme, catalytic domain"/>
    <property type="match status" value="1"/>
</dbReference>
<proteinExistence type="predicted"/>
<evidence type="ECO:0000256" key="11">
    <source>
        <dbReference type="SAM" id="MobiDB-lite"/>
    </source>
</evidence>
<sequence length="372" mass="41885">MAKISKTAARERIEFLKKELERHNYNYYVLNNPTITDFEFDLLMGELQGLEKRFPEFATEDSPTRHVGSDLSSAAGSDFVQVAHRWPMLSLGNTYDKEELLEFDRRIAKTVSGPYAFSCELKFDGTAICLTYRDGQLLRALTRGDGTKGDDVTRNVINIPAIPKQLHGEGIPREFEIRGEIYMPYAAFERLNAERLEDGQDPFANPRNAASGSLKLQDPAEMRTRGLDCVLYHLLGEDLPFKTHTEALQAARGWGLPISEFSRRVESIEAALAYIEEWDTRRKQLPFATDGIVIKVDELELQRQLGFTAKSPRWATAWKFKPEQALTPLLGIDYQVGRTGAVTPRGQSGARAAFGHRGQTRLPPQQRPDGPA</sequence>
<dbReference type="PANTHER" id="PTHR23389">
    <property type="entry name" value="CHROMOSOME TRANSMISSION FIDELITY FACTOR 18"/>
    <property type="match status" value="1"/>
</dbReference>
<dbReference type="SMART" id="SM00532">
    <property type="entry name" value="LIGANc"/>
    <property type="match status" value="1"/>
</dbReference>
<dbReference type="InterPro" id="IPR013840">
    <property type="entry name" value="DNAligase_N"/>
</dbReference>
<reference evidence="13" key="1">
    <citation type="submission" date="2016-03" db="EMBL/GenBank/DDBJ databases">
        <title>Improved glycerol to ethanol conversion by E. coli using a metagenomic fragment isolated from an anaerobic reactor.</title>
        <authorList>
            <person name="Loaces I."/>
            <person name="Rodriguez C."/>
            <person name="Amarelle V."/>
            <person name="Fabiano E."/>
            <person name="Noya F."/>
        </authorList>
    </citation>
    <scope>NUCLEOTIDE SEQUENCE</scope>
</reference>
<evidence type="ECO:0000256" key="4">
    <source>
        <dbReference type="ARBA" id="ARBA00022723"/>
    </source>
</evidence>
<feature type="region of interest" description="Disordered" evidence="11">
    <location>
        <begin position="341"/>
        <end position="372"/>
    </location>
</feature>
<dbReference type="GO" id="GO:0005829">
    <property type="term" value="C:cytosol"/>
    <property type="evidence" value="ECO:0007669"/>
    <property type="project" value="TreeGrafter"/>
</dbReference>
<dbReference type="CDD" id="cd00114">
    <property type="entry name" value="LIGANc"/>
    <property type="match status" value="1"/>
</dbReference>
<evidence type="ECO:0000313" key="13">
    <source>
        <dbReference type="EMBL" id="ANG65656.1"/>
    </source>
</evidence>
<keyword evidence="8" id="KW-0520">NAD</keyword>
<dbReference type="Pfam" id="PF01653">
    <property type="entry name" value="DNA_ligase_aden"/>
    <property type="match status" value="1"/>
</dbReference>
<evidence type="ECO:0000256" key="7">
    <source>
        <dbReference type="ARBA" id="ARBA00022842"/>
    </source>
</evidence>
<dbReference type="Gene3D" id="3.30.470.30">
    <property type="entry name" value="DNA ligase/mRNA capping enzyme"/>
    <property type="match status" value="1"/>
</dbReference>
<evidence type="ECO:0000256" key="6">
    <source>
        <dbReference type="ARBA" id="ARBA00022833"/>
    </source>
</evidence>
<dbReference type="GO" id="GO:0006281">
    <property type="term" value="P:DNA repair"/>
    <property type="evidence" value="ECO:0007669"/>
    <property type="project" value="UniProtKB-KW"/>
</dbReference>
<comment type="catalytic activity">
    <reaction evidence="10">
        <text>NAD(+) + (deoxyribonucleotide)n-3'-hydroxyl + 5'-phospho-(deoxyribonucleotide)m = (deoxyribonucleotide)n+m + AMP + beta-nicotinamide D-nucleotide.</text>
        <dbReference type="EC" id="6.5.1.2"/>
    </reaction>
</comment>
<keyword evidence="7" id="KW-0460">Magnesium</keyword>
<keyword evidence="5" id="KW-0227">DNA damage</keyword>
<dbReference type="NCBIfam" id="NF005932">
    <property type="entry name" value="PRK07956.1"/>
    <property type="match status" value="1"/>
</dbReference>
<organism evidence="13">
    <name type="scientific">uncultured bacterium G1</name>
    <dbReference type="NCBI Taxonomy" id="1821258"/>
    <lineage>
        <taxon>Bacteria</taxon>
        <taxon>environmental samples</taxon>
    </lineage>
</organism>
<evidence type="ECO:0000256" key="3">
    <source>
        <dbReference type="ARBA" id="ARBA00022705"/>
    </source>
</evidence>
<dbReference type="InterPro" id="IPR013839">
    <property type="entry name" value="DNAligase_adenylation"/>
</dbReference>
<evidence type="ECO:0000259" key="12">
    <source>
        <dbReference type="SMART" id="SM00532"/>
    </source>
</evidence>
<evidence type="ECO:0000256" key="9">
    <source>
        <dbReference type="ARBA" id="ARBA00023204"/>
    </source>
</evidence>
<dbReference type="GO" id="GO:0006260">
    <property type="term" value="P:DNA replication"/>
    <property type="evidence" value="ECO:0007669"/>
    <property type="project" value="UniProtKB-KW"/>
</dbReference>
<evidence type="ECO:0000256" key="8">
    <source>
        <dbReference type="ARBA" id="ARBA00023027"/>
    </source>
</evidence>
<evidence type="ECO:0000256" key="2">
    <source>
        <dbReference type="ARBA" id="ARBA00022598"/>
    </source>
</evidence>
<feature type="domain" description="NAD-dependent DNA ligase N-terminal" evidence="12">
    <location>
        <begin position="8"/>
        <end position="372"/>
    </location>
</feature>
<dbReference type="EMBL" id="KU952095">
    <property type="protein sequence ID" value="ANG65656.1"/>
    <property type="molecule type" value="Genomic_DNA"/>
</dbReference>
<dbReference type="FunFam" id="3.30.470.30:FF:000001">
    <property type="entry name" value="DNA ligase"/>
    <property type="match status" value="1"/>
</dbReference>
<keyword evidence="6" id="KW-0862">Zinc</keyword>
<dbReference type="GO" id="GO:0003911">
    <property type="term" value="F:DNA ligase (NAD+) activity"/>
    <property type="evidence" value="ECO:0007669"/>
    <property type="project" value="UniProtKB-EC"/>
</dbReference>